<dbReference type="AlphaFoldDB" id="A0A182T3W1"/>
<proteinExistence type="predicted"/>
<name>A0A182T3W1_9DIPT</name>
<evidence type="ECO:0000313" key="2">
    <source>
        <dbReference type="EnsemblMetazoa" id="AMAM019118-PA"/>
    </source>
</evidence>
<protein>
    <submittedName>
        <fullName evidence="2">Uncharacterized protein</fullName>
    </submittedName>
</protein>
<organism evidence="2 3">
    <name type="scientific">Anopheles maculatus</name>
    <dbReference type="NCBI Taxonomy" id="74869"/>
    <lineage>
        <taxon>Eukaryota</taxon>
        <taxon>Metazoa</taxon>
        <taxon>Ecdysozoa</taxon>
        <taxon>Arthropoda</taxon>
        <taxon>Hexapoda</taxon>
        <taxon>Insecta</taxon>
        <taxon>Pterygota</taxon>
        <taxon>Neoptera</taxon>
        <taxon>Endopterygota</taxon>
        <taxon>Diptera</taxon>
        <taxon>Nematocera</taxon>
        <taxon>Culicoidea</taxon>
        <taxon>Culicidae</taxon>
        <taxon>Anophelinae</taxon>
        <taxon>Anopheles</taxon>
        <taxon>Anopheles maculatus group</taxon>
    </lineage>
</organism>
<reference evidence="3" key="1">
    <citation type="submission" date="2013-09" db="EMBL/GenBank/DDBJ databases">
        <title>The Genome Sequence of Anopheles maculatus species B.</title>
        <authorList>
            <consortium name="The Broad Institute Genomics Platform"/>
            <person name="Neafsey D.E."/>
            <person name="Besansky N."/>
            <person name="Howell P."/>
            <person name="Walton C."/>
            <person name="Young S.K."/>
            <person name="Zeng Q."/>
            <person name="Gargeya S."/>
            <person name="Fitzgerald M."/>
            <person name="Haas B."/>
            <person name="Abouelleil A."/>
            <person name="Allen A.W."/>
            <person name="Alvarado L."/>
            <person name="Arachchi H.M."/>
            <person name="Berlin A.M."/>
            <person name="Chapman S.B."/>
            <person name="Gainer-Dewar J."/>
            <person name="Goldberg J."/>
            <person name="Griggs A."/>
            <person name="Gujja S."/>
            <person name="Hansen M."/>
            <person name="Howarth C."/>
            <person name="Imamovic A."/>
            <person name="Ireland A."/>
            <person name="Larimer J."/>
            <person name="McCowan C."/>
            <person name="Murphy C."/>
            <person name="Pearson M."/>
            <person name="Poon T.W."/>
            <person name="Priest M."/>
            <person name="Roberts A."/>
            <person name="Saif S."/>
            <person name="Shea T."/>
            <person name="Sisk P."/>
            <person name="Sykes S."/>
            <person name="Wortman J."/>
            <person name="Nusbaum C."/>
            <person name="Birren B."/>
        </authorList>
    </citation>
    <scope>NUCLEOTIDE SEQUENCE [LARGE SCALE GENOMIC DNA]</scope>
    <source>
        <strain evidence="3">maculatus3</strain>
    </source>
</reference>
<dbReference type="Proteomes" id="UP000075901">
    <property type="component" value="Unassembled WGS sequence"/>
</dbReference>
<sequence>PVPLLSLPANDPPVQGEATDGVTIEEIPADPSTTPIKPRPKIYKLVRSNIGTLMVREESFHTQRSLRRRQRENGEHASSTQDSERLVELDEWTDRPRPMDSGEMERFRYEREINRIDGLLSRVMLSHDLQTEEEHREAPSIRISEPPEVVESMNGFATHQNGTSHRKRRSRRSNDACDALRLIAQALQGLPVYEQAAPRCHIVRFLLTVIQGYKNTGLRRVFTVAKVLWRREPLAVTPSAKKKKHGGGDCLSSCFVLIPLFVGLGTAGPETPTFERDACAPSS</sequence>
<evidence type="ECO:0000256" key="1">
    <source>
        <dbReference type="SAM" id="MobiDB-lite"/>
    </source>
</evidence>
<feature type="region of interest" description="Disordered" evidence="1">
    <location>
        <begin position="59"/>
        <end position="87"/>
    </location>
</feature>
<reference evidence="2" key="2">
    <citation type="submission" date="2020-05" db="UniProtKB">
        <authorList>
            <consortium name="EnsemblMetazoa"/>
        </authorList>
    </citation>
    <scope>IDENTIFICATION</scope>
    <source>
        <strain evidence="2">maculatus3</strain>
    </source>
</reference>
<evidence type="ECO:0000313" key="3">
    <source>
        <dbReference type="Proteomes" id="UP000075901"/>
    </source>
</evidence>
<feature type="region of interest" description="Disordered" evidence="1">
    <location>
        <begin position="1"/>
        <end position="38"/>
    </location>
</feature>
<accession>A0A182T3W1</accession>
<dbReference type="EnsemblMetazoa" id="AMAM019118-RA">
    <property type="protein sequence ID" value="AMAM019118-PA"/>
    <property type="gene ID" value="AMAM019118"/>
</dbReference>
<dbReference type="VEuPathDB" id="VectorBase:AMAM019118"/>
<keyword evidence="3" id="KW-1185">Reference proteome</keyword>